<evidence type="ECO:0000256" key="1">
    <source>
        <dbReference type="ARBA" id="ARBA00005194"/>
    </source>
</evidence>
<sequence>MMNIKEIKKFIEMAREYSLSEFEIEQEGIRLRIKWGGTSSLSHTAQDEMTAPVIPASKEPSTAEESNLNQLLVVKSPIVGTYYSGPDPKEPPFVKVGDKVRQGQVLCIVEAMKLMNEIDSEYDGEIVDIHMENGQAVQYGDPLFSIKPVKADS</sequence>
<feature type="domain" description="Lipoyl-binding" evidence="8">
    <location>
        <begin position="71"/>
        <end position="147"/>
    </location>
</feature>
<dbReference type="InterPro" id="IPR000089">
    <property type="entry name" value="Biotin_lipoyl"/>
</dbReference>
<keyword evidence="5" id="KW-0443">Lipid metabolism</keyword>
<dbReference type="UniPathway" id="UPA00094"/>
<keyword evidence="3" id="KW-0444">Lipid biosynthesis</keyword>
<dbReference type="PROSITE" id="PS50968">
    <property type="entry name" value="BIOTINYL_LIPOYL"/>
    <property type="match status" value="1"/>
</dbReference>
<keyword evidence="4" id="KW-0276">Fatty acid metabolism</keyword>
<dbReference type="PRINTS" id="PR01071">
    <property type="entry name" value="ACOABIOTINCC"/>
</dbReference>
<protein>
    <recommendedName>
        <fullName evidence="2">Biotin carboxyl carrier protein of acetyl-CoA carboxylase</fullName>
    </recommendedName>
</protein>
<evidence type="ECO:0000256" key="5">
    <source>
        <dbReference type="ARBA" id="ARBA00023098"/>
    </source>
</evidence>
<reference evidence="9" key="1">
    <citation type="submission" date="2018-05" db="EMBL/GenBank/DDBJ databases">
        <authorList>
            <person name="Lanie J.A."/>
            <person name="Ng W.-L."/>
            <person name="Kazmierczak K.M."/>
            <person name="Andrzejewski T.M."/>
            <person name="Davidsen T.M."/>
            <person name="Wayne K.J."/>
            <person name="Tettelin H."/>
            <person name="Glass J.I."/>
            <person name="Rusch D."/>
            <person name="Podicherti R."/>
            <person name="Tsui H.-C.T."/>
            <person name="Winkler M.E."/>
        </authorList>
    </citation>
    <scope>NUCLEOTIDE SEQUENCE</scope>
</reference>
<evidence type="ECO:0000256" key="3">
    <source>
        <dbReference type="ARBA" id="ARBA00022516"/>
    </source>
</evidence>
<dbReference type="InterPro" id="IPR001249">
    <property type="entry name" value="AcCoA_biotinCC"/>
</dbReference>
<dbReference type="InterPro" id="IPR001882">
    <property type="entry name" value="Biotin_BS"/>
</dbReference>
<dbReference type="AlphaFoldDB" id="A0A381RR02"/>
<dbReference type="PANTHER" id="PTHR45266">
    <property type="entry name" value="OXALOACETATE DECARBOXYLASE ALPHA CHAIN"/>
    <property type="match status" value="1"/>
</dbReference>
<dbReference type="CDD" id="cd06850">
    <property type="entry name" value="biotinyl_domain"/>
    <property type="match status" value="1"/>
</dbReference>
<dbReference type="InterPro" id="IPR050709">
    <property type="entry name" value="Biotin_Carboxyl_Carrier/Decarb"/>
</dbReference>
<dbReference type="Gene3D" id="2.40.50.100">
    <property type="match status" value="1"/>
</dbReference>
<dbReference type="GO" id="GO:0009317">
    <property type="term" value="C:acetyl-CoA carboxylase complex"/>
    <property type="evidence" value="ECO:0007669"/>
    <property type="project" value="InterPro"/>
</dbReference>
<evidence type="ECO:0000259" key="8">
    <source>
        <dbReference type="PROSITE" id="PS50968"/>
    </source>
</evidence>
<dbReference type="EMBL" id="UINC01001963">
    <property type="protein sequence ID" value="SUZ91293.1"/>
    <property type="molecule type" value="Genomic_DNA"/>
</dbReference>
<comment type="pathway">
    <text evidence="1">Lipid metabolism; fatty acid biosynthesis.</text>
</comment>
<evidence type="ECO:0000256" key="6">
    <source>
        <dbReference type="ARBA" id="ARBA00023160"/>
    </source>
</evidence>
<gene>
    <name evidence="9" type="ORF">METZ01_LOCUS44147</name>
</gene>
<dbReference type="GO" id="GO:0003989">
    <property type="term" value="F:acetyl-CoA carboxylase activity"/>
    <property type="evidence" value="ECO:0007669"/>
    <property type="project" value="InterPro"/>
</dbReference>
<accession>A0A381RR02</accession>
<organism evidence="9">
    <name type="scientific">marine metagenome</name>
    <dbReference type="NCBI Taxonomy" id="408172"/>
    <lineage>
        <taxon>unclassified sequences</taxon>
        <taxon>metagenomes</taxon>
        <taxon>ecological metagenomes</taxon>
    </lineage>
</organism>
<evidence type="ECO:0000313" key="9">
    <source>
        <dbReference type="EMBL" id="SUZ91293.1"/>
    </source>
</evidence>
<dbReference type="GO" id="GO:0006633">
    <property type="term" value="P:fatty acid biosynthetic process"/>
    <property type="evidence" value="ECO:0007669"/>
    <property type="project" value="UniProtKB-UniPathway"/>
</dbReference>
<proteinExistence type="predicted"/>
<keyword evidence="6" id="KW-0275">Fatty acid biosynthesis</keyword>
<dbReference type="NCBIfam" id="TIGR00531">
    <property type="entry name" value="BCCP"/>
    <property type="match status" value="1"/>
</dbReference>
<dbReference type="InterPro" id="IPR011053">
    <property type="entry name" value="Single_hybrid_motif"/>
</dbReference>
<dbReference type="SUPFAM" id="SSF51230">
    <property type="entry name" value="Single hybrid motif"/>
    <property type="match status" value="1"/>
</dbReference>
<dbReference type="Pfam" id="PF00364">
    <property type="entry name" value="Biotin_lipoyl"/>
    <property type="match status" value="1"/>
</dbReference>
<evidence type="ECO:0000256" key="4">
    <source>
        <dbReference type="ARBA" id="ARBA00022832"/>
    </source>
</evidence>
<name>A0A381RR02_9ZZZZ</name>
<keyword evidence="7" id="KW-0092">Biotin</keyword>
<dbReference type="PROSITE" id="PS00188">
    <property type="entry name" value="BIOTIN"/>
    <property type="match status" value="1"/>
</dbReference>
<dbReference type="PANTHER" id="PTHR45266:SF3">
    <property type="entry name" value="OXALOACETATE DECARBOXYLASE ALPHA CHAIN"/>
    <property type="match status" value="1"/>
</dbReference>
<evidence type="ECO:0000256" key="2">
    <source>
        <dbReference type="ARBA" id="ARBA00017562"/>
    </source>
</evidence>
<evidence type="ECO:0000256" key="7">
    <source>
        <dbReference type="ARBA" id="ARBA00023267"/>
    </source>
</evidence>